<organism evidence="2 3">
    <name type="scientific">Nocardioides immobilis</name>
    <dbReference type="NCBI Taxonomy" id="2049295"/>
    <lineage>
        <taxon>Bacteria</taxon>
        <taxon>Bacillati</taxon>
        <taxon>Actinomycetota</taxon>
        <taxon>Actinomycetes</taxon>
        <taxon>Propionibacteriales</taxon>
        <taxon>Nocardioidaceae</taxon>
        <taxon>Nocardioides</taxon>
    </lineage>
</organism>
<evidence type="ECO:0000256" key="1">
    <source>
        <dbReference type="SAM" id="MobiDB-lite"/>
    </source>
</evidence>
<feature type="region of interest" description="Disordered" evidence="1">
    <location>
        <begin position="60"/>
        <end position="79"/>
    </location>
</feature>
<name>A0A417XYL4_9ACTN</name>
<feature type="compositionally biased region" description="Polar residues" evidence="1">
    <location>
        <begin position="63"/>
        <end position="73"/>
    </location>
</feature>
<gene>
    <name evidence="2" type="ORF">D0Z08_19695</name>
</gene>
<accession>A0A417XYL4</accession>
<dbReference type="RefSeq" id="WP_118926967.1">
    <property type="nucleotide sequence ID" value="NZ_QXGH01000024.1"/>
</dbReference>
<comment type="caution">
    <text evidence="2">The sequence shown here is derived from an EMBL/GenBank/DDBJ whole genome shotgun (WGS) entry which is preliminary data.</text>
</comment>
<keyword evidence="3" id="KW-1185">Reference proteome</keyword>
<proteinExistence type="predicted"/>
<protein>
    <submittedName>
        <fullName evidence="2">Uncharacterized protein</fullName>
    </submittedName>
</protein>
<evidence type="ECO:0000313" key="3">
    <source>
        <dbReference type="Proteomes" id="UP000283644"/>
    </source>
</evidence>
<sequence length="79" mass="8244">MPDLTPSQVVWQLVRERKVSPAALGPIANPQMAGKVRELLEDPGGGVDIAESEAPFRPGMETASLSGIFSSPSEVGGAR</sequence>
<dbReference type="Proteomes" id="UP000283644">
    <property type="component" value="Unassembled WGS sequence"/>
</dbReference>
<dbReference type="AlphaFoldDB" id="A0A417XYL4"/>
<dbReference type="EMBL" id="QXGH01000024">
    <property type="protein sequence ID" value="RHW25452.1"/>
    <property type="molecule type" value="Genomic_DNA"/>
</dbReference>
<evidence type="ECO:0000313" key="2">
    <source>
        <dbReference type="EMBL" id="RHW25452.1"/>
    </source>
</evidence>
<reference evidence="2 3" key="1">
    <citation type="submission" date="2018-09" db="EMBL/GenBank/DDBJ databases">
        <title>Genome sequencing of Nocardioides immobilis CCTCC AB 2017083 for comparison to Nocardioides silvaticus.</title>
        <authorList>
            <person name="Li C."/>
            <person name="Wang G."/>
        </authorList>
    </citation>
    <scope>NUCLEOTIDE SEQUENCE [LARGE SCALE GENOMIC DNA]</scope>
    <source>
        <strain evidence="2 3">CCTCC AB 2017083</strain>
    </source>
</reference>